<feature type="transmembrane region" description="Helical" evidence="1">
    <location>
        <begin position="27"/>
        <end position="49"/>
    </location>
</feature>
<keyword evidence="1" id="KW-0472">Membrane</keyword>
<feature type="transmembrane region" description="Helical" evidence="1">
    <location>
        <begin position="65"/>
        <end position="87"/>
    </location>
</feature>
<protein>
    <submittedName>
        <fullName evidence="2">Uncharacterized protein</fullName>
    </submittedName>
</protein>
<gene>
    <name evidence="2" type="ORF">KDK92_22450</name>
</gene>
<dbReference type="RefSeq" id="WP_250861649.1">
    <property type="nucleotide sequence ID" value="NZ_JAGSOJ010000006.1"/>
</dbReference>
<keyword evidence="1" id="KW-0812">Transmembrane</keyword>
<dbReference type="AlphaFoldDB" id="A0A9J6P8F2"/>
<evidence type="ECO:0000256" key="1">
    <source>
        <dbReference type="SAM" id="Phobius"/>
    </source>
</evidence>
<name>A0A9J6P8F2_9CLOT</name>
<keyword evidence="1" id="KW-1133">Transmembrane helix</keyword>
<sequence length="90" mass="10145">MDNNKPYESNNEDLLNSTTAPMTFGDWMLTILLLMIPLVNIMLLFVWAFSSETNLNKKNFAKAQLIFMGIGIILSIIFVSCSTAMVMNSF</sequence>
<comment type="caution">
    <text evidence="2">The sequence shown here is derived from an EMBL/GenBank/DDBJ whole genome shotgun (WGS) entry which is preliminary data.</text>
</comment>
<reference evidence="2" key="1">
    <citation type="journal article" date="2021" name="mSystems">
        <title>Bacteria and Archaea Synergistically Convert Glycine Betaine to Biogenic Methane in the Formosa Cold Seep of the South China Sea.</title>
        <authorList>
            <person name="Li L."/>
            <person name="Zhang W."/>
            <person name="Zhang S."/>
            <person name="Song L."/>
            <person name="Sun Q."/>
            <person name="Zhang H."/>
            <person name="Xiang H."/>
            <person name="Dong X."/>
        </authorList>
    </citation>
    <scope>NUCLEOTIDE SEQUENCE</scope>
    <source>
        <strain evidence="2">ZWT</strain>
    </source>
</reference>
<evidence type="ECO:0000313" key="2">
    <source>
        <dbReference type="EMBL" id="MCM1992484.1"/>
    </source>
</evidence>
<dbReference type="EMBL" id="JAGSOJ010000006">
    <property type="protein sequence ID" value="MCM1992484.1"/>
    <property type="molecule type" value="Genomic_DNA"/>
</dbReference>
<reference evidence="2" key="2">
    <citation type="submission" date="2021-04" db="EMBL/GenBank/DDBJ databases">
        <authorList>
            <person name="Dong X."/>
        </authorList>
    </citation>
    <scope>NUCLEOTIDE SEQUENCE</scope>
    <source>
        <strain evidence="2">ZWT</strain>
    </source>
</reference>
<organism evidence="2 3">
    <name type="scientific">Oceanirhabdus seepicola</name>
    <dbReference type="NCBI Taxonomy" id="2828781"/>
    <lineage>
        <taxon>Bacteria</taxon>
        <taxon>Bacillati</taxon>
        <taxon>Bacillota</taxon>
        <taxon>Clostridia</taxon>
        <taxon>Eubacteriales</taxon>
        <taxon>Clostridiaceae</taxon>
        <taxon>Oceanirhabdus</taxon>
    </lineage>
</organism>
<accession>A0A9J6P8F2</accession>
<proteinExistence type="predicted"/>
<evidence type="ECO:0000313" key="3">
    <source>
        <dbReference type="Proteomes" id="UP001056429"/>
    </source>
</evidence>
<dbReference type="Proteomes" id="UP001056429">
    <property type="component" value="Unassembled WGS sequence"/>
</dbReference>
<keyword evidence="3" id="KW-1185">Reference proteome</keyword>